<reference evidence="4" key="1">
    <citation type="submission" date="2025-08" db="UniProtKB">
        <authorList>
            <consortium name="RefSeq"/>
        </authorList>
    </citation>
    <scope>IDENTIFICATION</scope>
</reference>
<keyword evidence="3" id="KW-1185">Reference proteome</keyword>
<dbReference type="PANTHER" id="PTHR28575">
    <property type="entry name" value="MEIOSIS-SPECIFIC PROTEIN MEI4"/>
    <property type="match status" value="1"/>
</dbReference>
<keyword evidence="1" id="KW-0469">Meiosis</keyword>
<evidence type="ECO:0000256" key="2">
    <source>
        <dbReference type="ARBA" id="ARBA00093453"/>
    </source>
</evidence>
<dbReference type="AlphaFoldDB" id="A0A6P8QWG2"/>
<dbReference type="RefSeq" id="XP_033791978.1">
    <property type="nucleotide sequence ID" value="XM_033936087.1"/>
</dbReference>
<gene>
    <name evidence="4" type="primary">MEI4</name>
</gene>
<dbReference type="Pfam" id="PF13971">
    <property type="entry name" value="Mei4"/>
    <property type="match status" value="2"/>
</dbReference>
<evidence type="ECO:0000313" key="3">
    <source>
        <dbReference type="Proteomes" id="UP000515159"/>
    </source>
</evidence>
<proteinExistence type="inferred from homology"/>
<comment type="similarity">
    <text evidence="2">Belongs to the MEI4L family.</text>
</comment>
<dbReference type="GO" id="GO:0006310">
    <property type="term" value="P:DNA recombination"/>
    <property type="evidence" value="ECO:0007669"/>
    <property type="project" value="InterPro"/>
</dbReference>
<dbReference type="GO" id="GO:0007129">
    <property type="term" value="P:homologous chromosome pairing at meiosis"/>
    <property type="evidence" value="ECO:0007669"/>
    <property type="project" value="TreeGrafter"/>
</dbReference>
<evidence type="ECO:0000313" key="4">
    <source>
        <dbReference type="RefSeq" id="XP_033791978.1"/>
    </source>
</evidence>
<protein>
    <submittedName>
        <fullName evidence="4">Meiosis-specific protein MEI4 isoform X2</fullName>
    </submittedName>
</protein>
<dbReference type="InterPro" id="IPR025888">
    <property type="entry name" value="MEI4"/>
</dbReference>
<dbReference type="PANTHER" id="PTHR28575:SF1">
    <property type="entry name" value="MEIOSIS-SPECIFIC PROTEIN MEI4"/>
    <property type="match status" value="1"/>
</dbReference>
<dbReference type="GO" id="GO:0007283">
    <property type="term" value="P:spermatogenesis"/>
    <property type="evidence" value="ECO:0007669"/>
    <property type="project" value="TreeGrafter"/>
</dbReference>
<dbReference type="GO" id="GO:0042138">
    <property type="term" value="P:meiotic DNA double-strand break formation"/>
    <property type="evidence" value="ECO:0007669"/>
    <property type="project" value="InterPro"/>
</dbReference>
<dbReference type="GO" id="GO:0000800">
    <property type="term" value="C:lateral element"/>
    <property type="evidence" value="ECO:0007669"/>
    <property type="project" value="TreeGrafter"/>
</dbReference>
<name>A0A6P8QWG2_GEOSA</name>
<dbReference type="Proteomes" id="UP000515159">
    <property type="component" value="Chromosome 3"/>
</dbReference>
<organism evidence="3 4">
    <name type="scientific">Geotrypetes seraphini</name>
    <name type="common">Gaboon caecilian</name>
    <name type="synonym">Caecilia seraphini</name>
    <dbReference type="NCBI Taxonomy" id="260995"/>
    <lineage>
        <taxon>Eukaryota</taxon>
        <taxon>Metazoa</taxon>
        <taxon>Chordata</taxon>
        <taxon>Craniata</taxon>
        <taxon>Vertebrata</taxon>
        <taxon>Euteleostomi</taxon>
        <taxon>Amphibia</taxon>
        <taxon>Gymnophiona</taxon>
        <taxon>Geotrypetes</taxon>
    </lineage>
</organism>
<accession>A0A6P8QWG2</accession>
<evidence type="ECO:0000256" key="1">
    <source>
        <dbReference type="ARBA" id="ARBA00023254"/>
    </source>
</evidence>
<sequence>MATVEGKAGLKDWKEVQAWYLKTSKLALAIAIIRCKPSEKSSKEYAEYLSKVISERELNWRTETERLKGDVLRLRQELLLRKICPVNGDSAPASTSTSVCLSHGNSQYSSQPENDSGCDIPDEDGFEPAEMFQLQHNIINCLVVLGRCSLLKKHMVELLFCEINHFADELLHTCQNQTKYDIARYENIFSLCMVLEQIIQSGTEEKNTSSSKYEEIKTFLQKLDQIILNLSDEFPLFCLYIWRLGVLFNSHMQTDRNMET</sequence>
<dbReference type="CTD" id="101928601"/>
<dbReference type="GO" id="GO:0048477">
    <property type="term" value="P:oogenesis"/>
    <property type="evidence" value="ECO:0007669"/>
    <property type="project" value="TreeGrafter"/>
</dbReference>
<dbReference type="GeneID" id="117356617"/>